<dbReference type="EMBL" id="UAWC01000001">
    <property type="protein sequence ID" value="SQB33079.1"/>
    <property type="molecule type" value="Genomic_DNA"/>
</dbReference>
<dbReference type="RefSeq" id="WP_111921045.1">
    <property type="nucleotide sequence ID" value="NZ_UAWC01000001.1"/>
</dbReference>
<gene>
    <name evidence="1" type="ORF">NCTC13028_00147</name>
</gene>
<dbReference type="Proteomes" id="UP000250223">
    <property type="component" value="Unassembled WGS sequence"/>
</dbReference>
<protein>
    <submittedName>
        <fullName evidence="1">Uncharacterized protein</fullName>
    </submittedName>
</protein>
<reference evidence="1 2" key="1">
    <citation type="submission" date="2018-06" db="EMBL/GenBank/DDBJ databases">
        <authorList>
            <consortium name="Pathogen Informatics"/>
            <person name="Doyle S."/>
        </authorList>
    </citation>
    <scope>NUCLEOTIDE SEQUENCE [LARGE SCALE GENOMIC DNA]</scope>
    <source>
        <strain evidence="1 2">NCTC13028</strain>
    </source>
</reference>
<organism evidence="1 2">
    <name type="scientific">Clostridium cochlearium</name>
    <dbReference type="NCBI Taxonomy" id="1494"/>
    <lineage>
        <taxon>Bacteria</taxon>
        <taxon>Bacillati</taxon>
        <taxon>Bacillota</taxon>
        <taxon>Clostridia</taxon>
        <taxon>Eubacteriales</taxon>
        <taxon>Clostridiaceae</taxon>
        <taxon>Clostridium</taxon>
    </lineage>
</organism>
<sequence>MNLDEYLDKILENVMSINGIEKVKNIIKEDMNSCGFEYEATKVECQVYTKENRSLAPKFQ</sequence>
<dbReference type="AlphaFoldDB" id="A0A2X2Y548"/>
<evidence type="ECO:0000313" key="2">
    <source>
        <dbReference type="Proteomes" id="UP000250223"/>
    </source>
</evidence>
<accession>A0A2X2Y548</accession>
<name>A0A2X2Y548_CLOCO</name>
<proteinExistence type="predicted"/>
<evidence type="ECO:0000313" key="1">
    <source>
        <dbReference type="EMBL" id="SQB33079.1"/>
    </source>
</evidence>